<reference evidence="3" key="2">
    <citation type="submission" date="2015-01" db="EMBL/GenBank/DDBJ databases">
        <title>Evolutionary Origins and Diversification of the Mycorrhizal Mutualists.</title>
        <authorList>
            <consortium name="DOE Joint Genome Institute"/>
            <consortium name="Mycorrhizal Genomics Consortium"/>
            <person name="Kohler A."/>
            <person name="Kuo A."/>
            <person name="Nagy L.G."/>
            <person name="Floudas D."/>
            <person name="Copeland A."/>
            <person name="Barry K.W."/>
            <person name="Cichocki N."/>
            <person name="Veneault-Fourrey C."/>
            <person name="LaButti K."/>
            <person name="Lindquist E.A."/>
            <person name="Lipzen A."/>
            <person name="Lundell T."/>
            <person name="Morin E."/>
            <person name="Murat C."/>
            <person name="Riley R."/>
            <person name="Ohm R."/>
            <person name="Sun H."/>
            <person name="Tunlid A."/>
            <person name="Henrissat B."/>
            <person name="Grigoriev I.V."/>
            <person name="Hibbett D.S."/>
            <person name="Martin F."/>
        </authorList>
    </citation>
    <scope>NUCLEOTIDE SEQUENCE [LARGE SCALE GENOMIC DNA]</scope>
    <source>
        <strain evidence="3">MAFF 305830</strain>
    </source>
</reference>
<dbReference type="Gene3D" id="3.40.50.150">
    <property type="entry name" value="Vaccinia Virus protein VP39"/>
    <property type="match status" value="1"/>
</dbReference>
<dbReference type="EMBL" id="KN824333">
    <property type="protein sequence ID" value="KIM23716.1"/>
    <property type="molecule type" value="Genomic_DNA"/>
</dbReference>
<proteinExistence type="predicted"/>
<gene>
    <name evidence="2" type="ORF">M408DRAFT_251572</name>
</gene>
<dbReference type="AlphaFoldDB" id="A0A0C3AWV2"/>
<sequence length="308" mass="34137">MQCEDPDQNQSRVDQSAVNYTPSQVDISSYAGSMSGTRRLGFNLEEDEQSRMSFRTTYTDATLDSDRLVKREGGREFNVLNEMYSLPTDGDEWDRLDKQHRAITLGLGGLYPAPDVVRAILAPQEGVSKRALDLGCGTGIWSIEMAREFPHCGILGIDLAPVPMAAAHLPPNCRFEMDDICLGLSHLQDQFDVVFARAIAFGLKDVRKTLADMQKCVKPGGMLIWVDGDYDLFSGWPMVYRPFVSSSNPTGSYVARVCYELRRAGTLGGNDVRGMEKLLDEGFWSNAPLLDPNTYASEGCSEPELIEL</sequence>
<dbReference type="InterPro" id="IPR041698">
    <property type="entry name" value="Methyltransf_25"/>
</dbReference>
<evidence type="ECO:0000259" key="1">
    <source>
        <dbReference type="Pfam" id="PF13649"/>
    </source>
</evidence>
<organism evidence="2 3">
    <name type="scientific">Serendipita vermifera MAFF 305830</name>
    <dbReference type="NCBI Taxonomy" id="933852"/>
    <lineage>
        <taxon>Eukaryota</taxon>
        <taxon>Fungi</taxon>
        <taxon>Dikarya</taxon>
        <taxon>Basidiomycota</taxon>
        <taxon>Agaricomycotina</taxon>
        <taxon>Agaricomycetes</taxon>
        <taxon>Sebacinales</taxon>
        <taxon>Serendipitaceae</taxon>
        <taxon>Serendipita</taxon>
    </lineage>
</organism>
<dbReference type="PANTHER" id="PTHR43591">
    <property type="entry name" value="METHYLTRANSFERASE"/>
    <property type="match status" value="1"/>
</dbReference>
<dbReference type="SUPFAM" id="SSF53335">
    <property type="entry name" value="S-adenosyl-L-methionine-dependent methyltransferases"/>
    <property type="match status" value="1"/>
</dbReference>
<keyword evidence="3" id="KW-1185">Reference proteome</keyword>
<dbReference type="STRING" id="933852.A0A0C3AWV2"/>
<evidence type="ECO:0000313" key="2">
    <source>
        <dbReference type="EMBL" id="KIM23716.1"/>
    </source>
</evidence>
<evidence type="ECO:0000313" key="3">
    <source>
        <dbReference type="Proteomes" id="UP000054097"/>
    </source>
</evidence>
<protein>
    <recommendedName>
        <fullName evidence="1">Methyltransferase domain-containing protein</fullName>
    </recommendedName>
</protein>
<dbReference type="PANTHER" id="PTHR43591:SF24">
    <property type="entry name" value="2-METHOXY-6-POLYPRENYL-1,4-BENZOQUINOL METHYLASE, MITOCHONDRIAL"/>
    <property type="match status" value="1"/>
</dbReference>
<name>A0A0C3AWV2_SERVB</name>
<dbReference type="CDD" id="cd02440">
    <property type="entry name" value="AdoMet_MTases"/>
    <property type="match status" value="1"/>
</dbReference>
<dbReference type="Pfam" id="PF13649">
    <property type="entry name" value="Methyltransf_25"/>
    <property type="match status" value="1"/>
</dbReference>
<dbReference type="HOGENOM" id="CLU_010595_5_0_1"/>
<reference evidence="2 3" key="1">
    <citation type="submission" date="2014-04" db="EMBL/GenBank/DDBJ databases">
        <authorList>
            <consortium name="DOE Joint Genome Institute"/>
            <person name="Kuo A."/>
            <person name="Zuccaro A."/>
            <person name="Kohler A."/>
            <person name="Nagy L.G."/>
            <person name="Floudas D."/>
            <person name="Copeland A."/>
            <person name="Barry K.W."/>
            <person name="Cichocki N."/>
            <person name="Veneault-Fourrey C."/>
            <person name="LaButti K."/>
            <person name="Lindquist E.A."/>
            <person name="Lipzen A."/>
            <person name="Lundell T."/>
            <person name="Morin E."/>
            <person name="Murat C."/>
            <person name="Sun H."/>
            <person name="Tunlid A."/>
            <person name="Henrissat B."/>
            <person name="Grigoriev I.V."/>
            <person name="Hibbett D.S."/>
            <person name="Martin F."/>
            <person name="Nordberg H.P."/>
            <person name="Cantor M.N."/>
            <person name="Hua S.X."/>
        </authorList>
    </citation>
    <scope>NUCLEOTIDE SEQUENCE [LARGE SCALE GENOMIC DNA]</scope>
    <source>
        <strain evidence="2 3">MAFF 305830</strain>
    </source>
</reference>
<dbReference type="Proteomes" id="UP000054097">
    <property type="component" value="Unassembled WGS sequence"/>
</dbReference>
<dbReference type="OrthoDB" id="2013972at2759"/>
<dbReference type="InterPro" id="IPR029063">
    <property type="entry name" value="SAM-dependent_MTases_sf"/>
</dbReference>
<feature type="domain" description="Methyltransferase" evidence="1">
    <location>
        <begin position="132"/>
        <end position="221"/>
    </location>
</feature>
<accession>A0A0C3AWV2</accession>
<dbReference type="GO" id="GO:0008168">
    <property type="term" value="F:methyltransferase activity"/>
    <property type="evidence" value="ECO:0007669"/>
    <property type="project" value="TreeGrafter"/>
</dbReference>